<dbReference type="CDD" id="cd02860">
    <property type="entry name" value="E_set_Pullulanase"/>
    <property type="match status" value="1"/>
</dbReference>
<dbReference type="GO" id="GO:0005975">
    <property type="term" value="P:carbohydrate metabolic process"/>
    <property type="evidence" value="ECO:0007669"/>
    <property type="project" value="InterPro"/>
</dbReference>
<dbReference type="InterPro" id="IPR017853">
    <property type="entry name" value="GH"/>
</dbReference>
<dbReference type="Gene3D" id="2.60.40.1180">
    <property type="entry name" value="Golgi alpha-mannosidase II"/>
    <property type="match status" value="1"/>
</dbReference>
<dbReference type="Pfam" id="PF21653">
    <property type="entry name" value="pulA_all-beta"/>
    <property type="match status" value="1"/>
</dbReference>
<feature type="domain" description="Glycosyl hydrolase family 13 catalytic" evidence="2">
    <location>
        <begin position="159"/>
        <end position="566"/>
    </location>
</feature>
<dbReference type="InterPro" id="IPR013783">
    <property type="entry name" value="Ig-like_fold"/>
</dbReference>
<keyword evidence="3" id="KW-0326">Glycosidase</keyword>
<dbReference type="Proteomes" id="UP000095591">
    <property type="component" value="Unassembled WGS sequence"/>
</dbReference>
<dbReference type="PROSITE" id="PS51257">
    <property type="entry name" value="PROKAR_LIPOPROTEIN"/>
    <property type="match status" value="1"/>
</dbReference>
<gene>
    <name evidence="3" type="primary">pulA</name>
    <name evidence="3" type="ORF">ERS852429_02802</name>
</gene>
<evidence type="ECO:0000259" key="2">
    <source>
        <dbReference type="SMART" id="SM00642"/>
    </source>
</evidence>
<dbReference type="InterPro" id="IPR013780">
    <property type="entry name" value="Glyco_hydro_b"/>
</dbReference>
<evidence type="ECO:0000313" key="4">
    <source>
        <dbReference type="Proteomes" id="UP000095591"/>
    </source>
</evidence>
<dbReference type="InterPro" id="IPR006047">
    <property type="entry name" value="GH13_cat_dom"/>
</dbReference>
<dbReference type="EMBL" id="CYXP01000006">
    <property type="protein sequence ID" value="CUN23857.1"/>
    <property type="molecule type" value="Genomic_DNA"/>
</dbReference>
<dbReference type="EC" id="3.2.1.41" evidence="3"/>
<sequence>MTRHLVPVSIYLSLLLSCNSPKEYKSFDEYPSYEGDDLELFYSPTKSVFTLWAPTAEEVRLNLYASGEGGEPIRRLPMKSSDKGTWRISVSEDLKGSFYTFQIRIGDKWLDETPGIWAKAVGVNGNRAAVIDWAATDPEGWEADKSPELKSFSNIIIYEMHHRDFSIAANSGVTHKGKFLALAENGTKGPGGVATGVDHLKELGVTHVHILPSYDYGSVDETRLQDNVYNWGYDPKNYNAPEGSYSTDPYNPEARIREFKEMVRGLHRNGIRVIMDVVYNHTFVGDGSNFSLTVPGYFYRHKPDGSYSDASGCGNETASERAMVRRYIVESVKYWAEEYHVDGFRFDLMGIHDVETMNEVKAELAKLDPSIFVYGEGWTASDSPLPEDQRAIKVNAPKLNDVAVFSDDLRDALKGSVFETTQAGFASGKPEGNEESIKFGIVGAIRHPQIDYNQILYCKAPYANKPTQVINYVSCHDDLCLMDKLKLSAPKDATPDELIRFGKLAQTIIFTSQGVPFMRAGEELLHDKKGVHNSYQSPDSINEIDWSLKAKNKDVFNYYKDLIALRKSHPAFRIATAEGVREALQFQEVNQPGVVAYTLGEHANGDSWKKIMVIFNGNRKAVTVSLPEGTWIPVCKDGRIYLDGKGSVQGKTTVSASSALILKQD</sequence>
<accession>A0A173VC70</accession>
<dbReference type="InterPro" id="IPR011840">
    <property type="entry name" value="PulA_typeI"/>
</dbReference>
<dbReference type="RefSeq" id="WP_044544683.1">
    <property type="nucleotide sequence ID" value="NZ_CDRH01000043.1"/>
</dbReference>
<dbReference type="SMART" id="SM00642">
    <property type="entry name" value="Aamy"/>
    <property type="match status" value="1"/>
</dbReference>
<dbReference type="CDD" id="cd11341">
    <property type="entry name" value="AmyAc_Pullulanase_LD-like"/>
    <property type="match status" value="1"/>
</dbReference>
<dbReference type="GO" id="GO:0051060">
    <property type="term" value="F:pullulanase activity"/>
    <property type="evidence" value="ECO:0007669"/>
    <property type="project" value="UniProtKB-EC"/>
</dbReference>
<evidence type="ECO:0000256" key="1">
    <source>
        <dbReference type="ARBA" id="ARBA00008061"/>
    </source>
</evidence>
<evidence type="ECO:0000313" key="3">
    <source>
        <dbReference type="EMBL" id="CUN23857.1"/>
    </source>
</evidence>
<dbReference type="Pfam" id="PF02922">
    <property type="entry name" value="CBM_48"/>
    <property type="match status" value="1"/>
</dbReference>
<dbReference type="SUPFAM" id="SSF51445">
    <property type="entry name" value="(Trans)glycosidases"/>
    <property type="match status" value="1"/>
</dbReference>
<dbReference type="Pfam" id="PF00128">
    <property type="entry name" value="Alpha-amylase"/>
    <property type="match status" value="1"/>
</dbReference>
<dbReference type="PANTHER" id="PTHR43002">
    <property type="entry name" value="GLYCOGEN DEBRANCHING ENZYME"/>
    <property type="match status" value="1"/>
</dbReference>
<organism evidence="3 4">
    <name type="scientific">Parabacteroides distasonis</name>
    <dbReference type="NCBI Taxonomy" id="823"/>
    <lineage>
        <taxon>Bacteria</taxon>
        <taxon>Pseudomonadati</taxon>
        <taxon>Bacteroidota</taxon>
        <taxon>Bacteroidia</taxon>
        <taxon>Bacteroidales</taxon>
        <taxon>Tannerellaceae</taxon>
        <taxon>Parabacteroides</taxon>
    </lineage>
</organism>
<dbReference type="AlphaFoldDB" id="A0A173VC70"/>
<reference evidence="3 4" key="1">
    <citation type="submission" date="2015-09" db="EMBL/GenBank/DDBJ databases">
        <authorList>
            <consortium name="Pathogen Informatics"/>
        </authorList>
    </citation>
    <scope>NUCLEOTIDE SEQUENCE [LARGE SCALE GENOMIC DNA]</scope>
    <source>
        <strain evidence="3 4">2789STDY5608872</strain>
    </source>
</reference>
<name>A0A173VC70_PARDI</name>
<protein>
    <submittedName>
        <fullName evidence="3">Pullulanase</fullName>
        <ecNumber evidence="3">3.2.1.41</ecNumber>
    </submittedName>
</protein>
<dbReference type="NCBIfam" id="TIGR02104">
    <property type="entry name" value="pulA_typeI"/>
    <property type="match status" value="1"/>
</dbReference>
<proteinExistence type="inferred from homology"/>
<dbReference type="InterPro" id="IPR004193">
    <property type="entry name" value="Glyco_hydro_13_N"/>
</dbReference>
<dbReference type="Gene3D" id="3.20.20.80">
    <property type="entry name" value="Glycosidases"/>
    <property type="match status" value="1"/>
</dbReference>
<comment type="similarity">
    <text evidence="1">Belongs to the glycosyl hydrolase 13 family.</text>
</comment>
<dbReference type="SUPFAM" id="SSF81296">
    <property type="entry name" value="E set domains"/>
    <property type="match status" value="1"/>
</dbReference>
<keyword evidence="3" id="KW-0378">Hydrolase</keyword>
<dbReference type="Gene3D" id="2.60.40.10">
    <property type="entry name" value="Immunoglobulins"/>
    <property type="match status" value="1"/>
</dbReference>
<dbReference type="InterPro" id="IPR014756">
    <property type="entry name" value="Ig_E-set"/>
</dbReference>
<dbReference type="InterPro" id="IPR049117">
    <property type="entry name" value="pulA_all-beta"/>
</dbReference>